<organism evidence="9 10">
    <name type="scientific">Gomphillus americanus</name>
    <dbReference type="NCBI Taxonomy" id="1940652"/>
    <lineage>
        <taxon>Eukaryota</taxon>
        <taxon>Fungi</taxon>
        <taxon>Dikarya</taxon>
        <taxon>Ascomycota</taxon>
        <taxon>Pezizomycotina</taxon>
        <taxon>Lecanoromycetes</taxon>
        <taxon>OSLEUM clade</taxon>
        <taxon>Ostropomycetidae</taxon>
        <taxon>Ostropales</taxon>
        <taxon>Graphidaceae</taxon>
        <taxon>Gomphilloideae</taxon>
        <taxon>Gomphillus</taxon>
    </lineage>
</organism>
<dbReference type="InterPro" id="IPR052337">
    <property type="entry name" value="SAT4-like"/>
</dbReference>
<feature type="transmembrane region" description="Helical" evidence="7">
    <location>
        <begin position="275"/>
        <end position="296"/>
    </location>
</feature>
<comment type="caution">
    <text evidence="9">The sequence shown here is derived from an EMBL/GenBank/DDBJ whole genome shotgun (WGS) entry which is preliminary data.</text>
</comment>
<evidence type="ECO:0000256" key="7">
    <source>
        <dbReference type="SAM" id="Phobius"/>
    </source>
</evidence>
<keyword evidence="3 7" id="KW-1133">Transmembrane helix</keyword>
<feature type="region of interest" description="Disordered" evidence="6">
    <location>
        <begin position="418"/>
        <end position="456"/>
    </location>
</feature>
<evidence type="ECO:0000259" key="8">
    <source>
        <dbReference type="Pfam" id="PF20684"/>
    </source>
</evidence>
<evidence type="ECO:0000256" key="6">
    <source>
        <dbReference type="SAM" id="MobiDB-lite"/>
    </source>
</evidence>
<dbReference type="InterPro" id="IPR049326">
    <property type="entry name" value="Rhodopsin_dom_fungi"/>
</dbReference>
<comment type="subcellular location">
    <subcellularLocation>
        <location evidence="1">Membrane</location>
        <topology evidence="1">Multi-pass membrane protein</topology>
    </subcellularLocation>
</comment>
<feature type="transmembrane region" description="Helical" evidence="7">
    <location>
        <begin position="160"/>
        <end position="183"/>
    </location>
</feature>
<dbReference type="Proteomes" id="UP000664169">
    <property type="component" value="Unassembled WGS sequence"/>
</dbReference>
<keyword evidence="2 7" id="KW-0812">Transmembrane</keyword>
<dbReference type="EMBL" id="CAJPDQ010000010">
    <property type="protein sequence ID" value="CAF9915583.1"/>
    <property type="molecule type" value="Genomic_DNA"/>
</dbReference>
<comment type="similarity">
    <text evidence="5">Belongs to the SAT4 family.</text>
</comment>
<evidence type="ECO:0000256" key="5">
    <source>
        <dbReference type="ARBA" id="ARBA00038359"/>
    </source>
</evidence>
<sequence>MATNGVEYFTAGHFGQTFEFMRIPGINTGNWPVVSESAYVWTIGVLAAFTFCVGVVRIALRRKFNGGWDIDDALFTLALCCSAISAIFNVYCASYFYVEAELNIGSVTFVKFDQVVPAVVQYLQILNSVSAVEWVAIYSVKLCYLMFFNKLTARLGGLRVWWWFVLCFSIPCLFVSCLIGLFLCHDFGPDILLQCTIPSMNLKGGTWNRVSGALDITTDLMIISIPIILISKVKIDQKRKIVICTILSLSAAMIATALIRLFPPTIHILTIDGPWYFFWVAFESSLAILMVSITSFRSIYGGAKRSGSPDNKSPTNSPLFRFKQSFTGVSSRMGRFFVWTSRSDGDEESISSSSEMSPISTEKRIQQGRYFQWETTNTTTVDDEEKGFGYHASVIVPQIRVKEQVRVDVSQRSGSTLVSAPEDAFSPVSTMNPSVSPISATRPSQNSRTSWYDGRY</sequence>
<evidence type="ECO:0000256" key="3">
    <source>
        <dbReference type="ARBA" id="ARBA00022989"/>
    </source>
</evidence>
<feature type="transmembrane region" description="Helical" evidence="7">
    <location>
        <begin position="210"/>
        <end position="229"/>
    </location>
</feature>
<reference evidence="9" key="1">
    <citation type="submission" date="2021-03" db="EMBL/GenBank/DDBJ databases">
        <authorList>
            <person name="Tagirdzhanova G."/>
        </authorList>
    </citation>
    <scope>NUCLEOTIDE SEQUENCE</scope>
</reference>
<feature type="transmembrane region" description="Helical" evidence="7">
    <location>
        <begin position="72"/>
        <end position="98"/>
    </location>
</feature>
<proteinExistence type="inferred from homology"/>
<feature type="transmembrane region" description="Helical" evidence="7">
    <location>
        <begin position="38"/>
        <end position="60"/>
    </location>
</feature>
<gene>
    <name evidence="9" type="ORF">GOMPHAMPRED_000798</name>
</gene>
<dbReference type="Pfam" id="PF20684">
    <property type="entry name" value="Fung_rhodopsin"/>
    <property type="match status" value="1"/>
</dbReference>
<feature type="domain" description="Rhodopsin" evidence="8">
    <location>
        <begin position="56"/>
        <end position="299"/>
    </location>
</feature>
<evidence type="ECO:0000256" key="1">
    <source>
        <dbReference type="ARBA" id="ARBA00004141"/>
    </source>
</evidence>
<evidence type="ECO:0000256" key="2">
    <source>
        <dbReference type="ARBA" id="ARBA00022692"/>
    </source>
</evidence>
<feature type="transmembrane region" description="Helical" evidence="7">
    <location>
        <begin position="241"/>
        <end position="263"/>
    </location>
</feature>
<keyword evidence="10" id="KW-1185">Reference proteome</keyword>
<accession>A0A8H3F4L5</accession>
<dbReference type="OrthoDB" id="444631at2759"/>
<evidence type="ECO:0000256" key="4">
    <source>
        <dbReference type="ARBA" id="ARBA00023136"/>
    </source>
</evidence>
<keyword evidence="4 7" id="KW-0472">Membrane</keyword>
<dbReference type="PANTHER" id="PTHR33048">
    <property type="entry name" value="PTH11-LIKE INTEGRAL MEMBRANE PROTEIN (AFU_ORTHOLOGUE AFUA_5G11245)"/>
    <property type="match status" value="1"/>
</dbReference>
<dbReference type="GO" id="GO:0016020">
    <property type="term" value="C:membrane"/>
    <property type="evidence" value="ECO:0007669"/>
    <property type="project" value="UniProtKB-SubCell"/>
</dbReference>
<name>A0A8H3F4L5_9LECA</name>
<protein>
    <recommendedName>
        <fullName evidence="8">Rhodopsin domain-containing protein</fullName>
    </recommendedName>
</protein>
<dbReference type="PANTHER" id="PTHR33048:SF47">
    <property type="entry name" value="INTEGRAL MEMBRANE PROTEIN-RELATED"/>
    <property type="match status" value="1"/>
</dbReference>
<dbReference type="AlphaFoldDB" id="A0A8H3F4L5"/>
<evidence type="ECO:0000313" key="9">
    <source>
        <dbReference type="EMBL" id="CAF9915583.1"/>
    </source>
</evidence>
<feature type="compositionally biased region" description="Polar residues" evidence="6">
    <location>
        <begin position="427"/>
        <end position="450"/>
    </location>
</feature>
<evidence type="ECO:0000313" key="10">
    <source>
        <dbReference type="Proteomes" id="UP000664169"/>
    </source>
</evidence>